<evidence type="ECO:0000256" key="1">
    <source>
        <dbReference type="SAM" id="MobiDB-lite"/>
    </source>
</evidence>
<sequence>MESSPLGNKRECFSPAQQVVEARAGAGLVRSEREIVRECERERAASATPLDVTSTRCKQPGNEPSPLTAQWVGRRGSAHALAVGISVILCQSCQRLFSAGHVGAAETERDNFYSLQDSPTPGERERERERDRERDKRERFSLRQT</sequence>
<organism evidence="2 3">
    <name type="scientific">Etheostoma spectabile</name>
    <name type="common">orangethroat darter</name>
    <dbReference type="NCBI Taxonomy" id="54343"/>
    <lineage>
        <taxon>Eukaryota</taxon>
        <taxon>Metazoa</taxon>
        <taxon>Chordata</taxon>
        <taxon>Craniata</taxon>
        <taxon>Vertebrata</taxon>
        <taxon>Euteleostomi</taxon>
        <taxon>Actinopterygii</taxon>
        <taxon>Neopterygii</taxon>
        <taxon>Teleostei</taxon>
        <taxon>Neoteleostei</taxon>
        <taxon>Acanthomorphata</taxon>
        <taxon>Eupercaria</taxon>
        <taxon>Perciformes</taxon>
        <taxon>Percoidei</taxon>
        <taxon>Percidae</taxon>
        <taxon>Etheostomatinae</taxon>
        <taxon>Etheostoma</taxon>
    </lineage>
</organism>
<reference evidence="2 3" key="1">
    <citation type="submission" date="2019-08" db="EMBL/GenBank/DDBJ databases">
        <title>A chromosome-level genome assembly, high-density linkage maps, and genome scans reveal the genomic architecture of hybrid incompatibilities underlying speciation via character displacement in darters (Percidae: Etheostominae).</title>
        <authorList>
            <person name="Moran R.L."/>
            <person name="Catchen J.M."/>
            <person name="Fuller R.C."/>
        </authorList>
    </citation>
    <scope>NUCLEOTIDE SEQUENCE [LARGE SCALE GENOMIC DNA]</scope>
    <source>
        <strain evidence="2">EspeVRDwgs_2016</strain>
        <tissue evidence="2">Muscle</tissue>
    </source>
</reference>
<evidence type="ECO:0000313" key="2">
    <source>
        <dbReference type="EMBL" id="KAA8580371.1"/>
    </source>
</evidence>
<protein>
    <submittedName>
        <fullName evidence="2">Uncharacterized protein</fullName>
    </submittedName>
</protein>
<proteinExistence type="predicted"/>
<keyword evidence="3" id="KW-1185">Reference proteome</keyword>
<feature type="region of interest" description="Disordered" evidence="1">
    <location>
        <begin position="107"/>
        <end position="145"/>
    </location>
</feature>
<comment type="caution">
    <text evidence="2">The sequence shown here is derived from an EMBL/GenBank/DDBJ whole genome shotgun (WGS) entry which is preliminary data.</text>
</comment>
<dbReference type="Proteomes" id="UP000327493">
    <property type="component" value="Chromosome 23"/>
</dbReference>
<name>A0A5J5CJR6_9PERO</name>
<evidence type="ECO:0000313" key="3">
    <source>
        <dbReference type="Proteomes" id="UP000327493"/>
    </source>
</evidence>
<dbReference type="EMBL" id="VOFY01000023">
    <property type="protein sequence ID" value="KAA8580371.1"/>
    <property type="molecule type" value="Genomic_DNA"/>
</dbReference>
<accession>A0A5J5CJR6</accession>
<dbReference type="AlphaFoldDB" id="A0A5J5CJR6"/>
<feature type="region of interest" description="Disordered" evidence="1">
    <location>
        <begin position="43"/>
        <end position="65"/>
    </location>
</feature>
<feature type="compositionally biased region" description="Basic and acidic residues" evidence="1">
    <location>
        <begin position="122"/>
        <end position="145"/>
    </location>
</feature>
<gene>
    <name evidence="2" type="ORF">FQN60_005906</name>
</gene>